<dbReference type="Pfam" id="PF18967">
    <property type="entry name" value="PycTM"/>
    <property type="match status" value="1"/>
</dbReference>
<organism evidence="10 11">
    <name type="scientific">Nocardiopsis alba</name>
    <dbReference type="NCBI Taxonomy" id="53437"/>
    <lineage>
        <taxon>Bacteria</taxon>
        <taxon>Bacillati</taxon>
        <taxon>Actinomycetota</taxon>
        <taxon>Actinomycetes</taxon>
        <taxon>Streptosporangiales</taxon>
        <taxon>Nocardiopsidaceae</taxon>
        <taxon>Nocardiopsis</taxon>
    </lineage>
</organism>
<dbReference type="GO" id="GO:0000166">
    <property type="term" value="F:nucleotide binding"/>
    <property type="evidence" value="ECO:0007669"/>
    <property type="project" value="UniProtKB-KW"/>
</dbReference>
<proteinExistence type="predicted"/>
<evidence type="ECO:0000256" key="3">
    <source>
        <dbReference type="ARBA" id="ARBA00022692"/>
    </source>
</evidence>
<dbReference type="GO" id="GO:0005886">
    <property type="term" value="C:plasma membrane"/>
    <property type="evidence" value="ECO:0007669"/>
    <property type="project" value="UniProtKB-SubCell"/>
</dbReference>
<dbReference type="AlphaFoldDB" id="A0A7K2IPT7"/>
<evidence type="ECO:0000256" key="4">
    <source>
        <dbReference type="ARBA" id="ARBA00022741"/>
    </source>
</evidence>
<comment type="subcellular location">
    <subcellularLocation>
        <location evidence="1">Cell membrane</location>
    </subcellularLocation>
</comment>
<keyword evidence="5 8" id="KW-1133">Transmembrane helix</keyword>
<keyword evidence="7 8" id="KW-0472">Membrane</keyword>
<dbReference type="InterPro" id="IPR043760">
    <property type="entry name" value="PycTM_dom"/>
</dbReference>
<evidence type="ECO:0000256" key="2">
    <source>
        <dbReference type="ARBA" id="ARBA00022475"/>
    </source>
</evidence>
<name>A0A7K2IPT7_9ACTN</name>
<dbReference type="EMBL" id="WWHY01000001">
    <property type="protein sequence ID" value="MYR31837.1"/>
    <property type="molecule type" value="Genomic_DNA"/>
</dbReference>
<evidence type="ECO:0000256" key="8">
    <source>
        <dbReference type="SAM" id="Phobius"/>
    </source>
</evidence>
<evidence type="ECO:0000259" key="9">
    <source>
        <dbReference type="Pfam" id="PF18967"/>
    </source>
</evidence>
<dbReference type="RefSeq" id="WP_161110487.1">
    <property type="nucleotide sequence ID" value="NZ_JBHYPC010000002.1"/>
</dbReference>
<keyword evidence="2" id="KW-1003">Cell membrane</keyword>
<feature type="transmembrane region" description="Helical" evidence="8">
    <location>
        <begin position="53"/>
        <end position="74"/>
    </location>
</feature>
<sequence>MSALLADSREELVRADQKAAILLAAGGVLVGALLASLLPGEAPPEELGALTRALWWVGTAITLLGVACFGCAVFPRVHNTGGRSEVVGYYGDVASYRDDATLRRALEASAAREPDRLVSQLREVARIVVYKYRLLRAGIVLFGVAVLCHAVVLVALRF</sequence>
<keyword evidence="3 8" id="KW-0812">Transmembrane</keyword>
<evidence type="ECO:0000256" key="5">
    <source>
        <dbReference type="ARBA" id="ARBA00022989"/>
    </source>
</evidence>
<evidence type="ECO:0000313" key="11">
    <source>
        <dbReference type="Proteomes" id="UP000467124"/>
    </source>
</evidence>
<keyword evidence="6" id="KW-0051">Antiviral defense</keyword>
<reference evidence="10 11" key="1">
    <citation type="journal article" date="2019" name="Nat. Commun.">
        <title>The antimicrobial potential of Streptomyces from insect microbiomes.</title>
        <authorList>
            <person name="Chevrette M.G."/>
            <person name="Carlson C.M."/>
            <person name="Ortega H.E."/>
            <person name="Thomas C."/>
            <person name="Ananiev G.E."/>
            <person name="Barns K.J."/>
            <person name="Book A.J."/>
            <person name="Cagnazzo J."/>
            <person name="Carlos C."/>
            <person name="Flanigan W."/>
            <person name="Grubbs K.J."/>
            <person name="Horn H.A."/>
            <person name="Hoffmann F.M."/>
            <person name="Klassen J.L."/>
            <person name="Knack J.J."/>
            <person name="Lewin G.R."/>
            <person name="McDonald B.R."/>
            <person name="Muller L."/>
            <person name="Melo W.G.P."/>
            <person name="Pinto-Tomas A.A."/>
            <person name="Schmitz A."/>
            <person name="Wendt-Pienkowski E."/>
            <person name="Wildman S."/>
            <person name="Zhao M."/>
            <person name="Zhang F."/>
            <person name="Bugni T.S."/>
            <person name="Andes D.R."/>
            <person name="Pupo M.T."/>
            <person name="Currie C.R."/>
        </authorList>
    </citation>
    <scope>NUCLEOTIDE SEQUENCE [LARGE SCALE GENOMIC DNA]</scope>
    <source>
        <strain evidence="10 11">SID5840</strain>
    </source>
</reference>
<feature type="domain" description="Pycsar effector protein" evidence="9">
    <location>
        <begin position="3"/>
        <end position="154"/>
    </location>
</feature>
<accession>A0A7K2IPT7</accession>
<evidence type="ECO:0000256" key="6">
    <source>
        <dbReference type="ARBA" id="ARBA00023118"/>
    </source>
</evidence>
<feature type="transmembrane region" description="Helical" evidence="8">
    <location>
        <begin position="134"/>
        <end position="156"/>
    </location>
</feature>
<evidence type="ECO:0000313" key="10">
    <source>
        <dbReference type="EMBL" id="MYR31837.1"/>
    </source>
</evidence>
<evidence type="ECO:0000256" key="1">
    <source>
        <dbReference type="ARBA" id="ARBA00004236"/>
    </source>
</evidence>
<dbReference type="GO" id="GO:0051607">
    <property type="term" value="P:defense response to virus"/>
    <property type="evidence" value="ECO:0007669"/>
    <property type="project" value="UniProtKB-KW"/>
</dbReference>
<feature type="transmembrane region" description="Helical" evidence="8">
    <location>
        <begin position="20"/>
        <end position="38"/>
    </location>
</feature>
<gene>
    <name evidence="10" type="ORF">GTW20_06005</name>
</gene>
<dbReference type="Proteomes" id="UP000467124">
    <property type="component" value="Unassembled WGS sequence"/>
</dbReference>
<keyword evidence="4" id="KW-0547">Nucleotide-binding</keyword>
<protein>
    <recommendedName>
        <fullName evidence="9">Pycsar effector protein domain-containing protein</fullName>
    </recommendedName>
</protein>
<evidence type="ECO:0000256" key="7">
    <source>
        <dbReference type="ARBA" id="ARBA00023136"/>
    </source>
</evidence>
<comment type="caution">
    <text evidence="10">The sequence shown here is derived from an EMBL/GenBank/DDBJ whole genome shotgun (WGS) entry which is preliminary data.</text>
</comment>